<dbReference type="GO" id="GO:0042765">
    <property type="term" value="C:GPI-anchor transamidase complex"/>
    <property type="evidence" value="ECO:0000318"/>
    <property type="project" value="GO_Central"/>
</dbReference>
<evidence type="ECO:0000256" key="3">
    <source>
        <dbReference type="ARBA" id="ARBA00022502"/>
    </source>
</evidence>
<evidence type="ECO:0000256" key="4">
    <source>
        <dbReference type="ARBA" id="ARBA00022729"/>
    </source>
</evidence>
<dbReference type="PIRSF" id="PIRSF500138">
    <property type="entry name" value="GPI8"/>
    <property type="match status" value="1"/>
</dbReference>
<evidence type="ECO:0000256" key="6">
    <source>
        <dbReference type="SAM" id="Phobius"/>
    </source>
</evidence>
<dbReference type="MEROPS" id="C13.005"/>
<dbReference type="GO" id="GO:0006508">
    <property type="term" value="P:proteolysis"/>
    <property type="evidence" value="ECO:0007669"/>
    <property type="project" value="InterPro"/>
</dbReference>
<dbReference type="GO" id="GO:0016255">
    <property type="term" value="P:attachment of GPI anchor to protein"/>
    <property type="evidence" value="ECO:0000318"/>
    <property type="project" value="GO_Central"/>
</dbReference>
<dbReference type="InterPro" id="IPR001096">
    <property type="entry name" value="Peptidase_C13"/>
</dbReference>
<dbReference type="RefSeq" id="XP_002174808.1">
    <property type="nucleotide sequence ID" value="XM_002174772.2"/>
</dbReference>
<dbReference type="UniPathway" id="UPA00196"/>
<evidence type="ECO:0000256" key="1">
    <source>
        <dbReference type="ARBA" id="ARBA00004687"/>
    </source>
</evidence>
<dbReference type="PANTHER" id="PTHR48067:SF1">
    <property type="entry name" value="GPI-ANCHOR TRANSAMIDASE"/>
    <property type="match status" value="1"/>
</dbReference>
<dbReference type="JaponicusDB" id="SJAG_03672">
    <property type="gene designation" value="gpi8"/>
</dbReference>
<keyword evidence="3" id="KW-0337">GPI-anchor biosynthesis</keyword>
<dbReference type="OrthoDB" id="2545919at2759"/>
<dbReference type="AlphaFoldDB" id="B6K4V8"/>
<keyword evidence="4 7" id="KW-0732">Signal</keyword>
<dbReference type="GO" id="GO:0006506">
    <property type="term" value="P:GPI anchor biosynthetic process"/>
    <property type="evidence" value="ECO:0007669"/>
    <property type="project" value="UniProtKB-UniPathway"/>
</dbReference>
<evidence type="ECO:0000313" key="9">
    <source>
        <dbReference type="JaponicusDB" id="SJAG_03672"/>
    </source>
</evidence>
<feature type="active site" description="Nucleophile" evidence="5">
    <location>
        <position position="193"/>
    </location>
</feature>
<keyword evidence="6" id="KW-0812">Transmembrane</keyword>
<feature type="chain" id="PRO_5028040485" evidence="7">
    <location>
        <begin position="26"/>
        <end position="382"/>
    </location>
</feature>
<dbReference type="Proteomes" id="UP000001744">
    <property type="component" value="Unassembled WGS sequence"/>
</dbReference>
<dbReference type="OMA" id="VMESQFP"/>
<gene>
    <name evidence="9" type="primary">gpi8</name>
    <name evidence="8" type="ORF">SJAG_03672</name>
</gene>
<name>B6K4V8_SCHJY</name>
<comment type="pathway">
    <text evidence="1">Glycolipid biosynthesis; glycosylphosphatidylinositol-anchor biosynthesis.</text>
</comment>
<comment type="similarity">
    <text evidence="2">Belongs to the peptidase C13 family.</text>
</comment>
<evidence type="ECO:0000313" key="10">
    <source>
        <dbReference type="Proteomes" id="UP000001744"/>
    </source>
</evidence>
<protein>
    <submittedName>
        <fullName evidence="8">Pig-K</fullName>
    </submittedName>
</protein>
<keyword evidence="6" id="KW-0472">Membrane</keyword>
<proteinExistence type="inferred from homology"/>
<keyword evidence="10" id="KW-1185">Reference proteome</keyword>
<dbReference type="FunFam" id="3.40.50.1460:FF:000003">
    <property type="entry name" value="GPI-anchor transamidase"/>
    <property type="match status" value="1"/>
</dbReference>
<dbReference type="GeneID" id="7052189"/>
<feature type="signal peptide" evidence="7">
    <location>
        <begin position="1"/>
        <end position="25"/>
    </location>
</feature>
<feature type="active site" evidence="5">
    <location>
        <position position="151"/>
    </location>
</feature>
<dbReference type="PRINTS" id="PR00776">
    <property type="entry name" value="HEMOGLOBNASE"/>
</dbReference>
<organism evidence="8 10">
    <name type="scientific">Schizosaccharomyces japonicus (strain yFS275 / FY16936)</name>
    <name type="common">Fission yeast</name>
    <dbReference type="NCBI Taxonomy" id="402676"/>
    <lineage>
        <taxon>Eukaryota</taxon>
        <taxon>Fungi</taxon>
        <taxon>Dikarya</taxon>
        <taxon>Ascomycota</taxon>
        <taxon>Taphrinomycotina</taxon>
        <taxon>Schizosaccharomycetes</taxon>
        <taxon>Schizosaccharomycetales</taxon>
        <taxon>Schizosaccharomycetaceae</taxon>
        <taxon>Schizosaccharomyces</taxon>
    </lineage>
</organism>
<evidence type="ECO:0000256" key="7">
    <source>
        <dbReference type="SAM" id="SignalP"/>
    </source>
</evidence>
<dbReference type="GO" id="GO:0003923">
    <property type="term" value="F:GPI-anchor transamidase activity"/>
    <property type="evidence" value="ECO:0000318"/>
    <property type="project" value="GO_Central"/>
</dbReference>
<evidence type="ECO:0000256" key="5">
    <source>
        <dbReference type="PIRSR" id="PIRSR019663-1"/>
    </source>
</evidence>
<dbReference type="HOGENOM" id="CLU_044656_1_1_1"/>
<keyword evidence="6" id="KW-1133">Transmembrane helix</keyword>
<dbReference type="eggNOG" id="KOG1349">
    <property type="taxonomic scope" value="Eukaryota"/>
</dbReference>
<sequence>MHLRSLRSIVSTVLLFALFFTKCTAESTHTNNWAVLISTSRFWFNYRHIANVLGIYRSVKRLGIPDDQIILMLADDIACNPRNMFPASVFGNADRALDLYGDDIQVDYRGYEVTVESFIRLLTGRVPENTPVSKRLLTNENSNILIYMTGHGGDEFIKFQDAEDLSAHDIADALEQMHQHKRFNEILFIADTCQANSLYKHIYTPNILAVGSSEVGTSSLSHHADTDIGVAVIDRFTFYNLEFLETRVDIKSRLTLKDLFDSYDVNLIKSQPGVRTDLFHRDLSQVLITDFFGNVRDIELNAYENVSFLQESSPENKLTVFSPANDTGIVYPRATSSNTQNDTAELLTSSSILGDSKIHKFSPFLALLTVFLFPVLLLRSKR</sequence>
<dbReference type="EMBL" id="KE651167">
    <property type="protein sequence ID" value="EEB08515.1"/>
    <property type="molecule type" value="Genomic_DNA"/>
</dbReference>
<dbReference type="STRING" id="402676.B6K4V8"/>
<dbReference type="Pfam" id="PF01650">
    <property type="entry name" value="Peptidase_C13"/>
    <property type="match status" value="1"/>
</dbReference>
<dbReference type="VEuPathDB" id="FungiDB:SJAG_03672"/>
<dbReference type="PIRSF" id="PIRSF019663">
    <property type="entry name" value="Legumain"/>
    <property type="match status" value="1"/>
</dbReference>
<accession>B6K4V8</accession>
<evidence type="ECO:0000313" key="8">
    <source>
        <dbReference type="EMBL" id="EEB08515.1"/>
    </source>
</evidence>
<feature type="transmembrane region" description="Helical" evidence="6">
    <location>
        <begin position="361"/>
        <end position="378"/>
    </location>
</feature>
<evidence type="ECO:0000256" key="2">
    <source>
        <dbReference type="ARBA" id="ARBA00009941"/>
    </source>
</evidence>
<reference evidence="8 10" key="1">
    <citation type="journal article" date="2011" name="Science">
        <title>Comparative functional genomics of the fission yeasts.</title>
        <authorList>
            <person name="Rhind N."/>
            <person name="Chen Z."/>
            <person name="Yassour M."/>
            <person name="Thompson D.A."/>
            <person name="Haas B.J."/>
            <person name="Habib N."/>
            <person name="Wapinski I."/>
            <person name="Roy S."/>
            <person name="Lin M.F."/>
            <person name="Heiman D.I."/>
            <person name="Young S.K."/>
            <person name="Furuya K."/>
            <person name="Guo Y."/>
            <person name="Pidoux A."/>
            <person name="Chen H.M."/>
            <person name="Robbertse B."/>
            <person name="Goldberg J.M."/>
            <person name="Aoki K."/>
            <person name="Bayne E.H."/>
            <person name="Berlin A.M."/>
            <person name="Desjardins C.A."/>
            <person name="Dobbs E."/>
            <person name="Dukaj L."/>
            <person name="Fan L."/>
            <person name="FitzGerald M.G."/>
            <person name="French C."/>
            <person name="Gujja S."/>
            <person name="Hansen K."/>
            <person name="Keifenheim D."/>
            <person name="Levin J.Z."/>
            <person name="Mosher R.A."/>
            <person name="Mueller C.A."/>
            <person name="Pfiffner J."/>
            <person name="Priest M."/>
            <person name="Russ C."/>
            <person name="Smialowska A."/>
            <person name="Swoboda P."/>
            <person name="Sykes S.M."/>
            <person name="Vaughn M."/>
            <person name="Vengrova S."/>
            <person name="Yoder R."/>
            <person name="Zeng Q."/>
            <person name="Allshire R."/>
            <person name="Baulcombe D."/>
            <person name="Birren B.W."/>
            <person name="Brown W."/>
            <person name="Ekwall K."/>
            <person name="Kellis M."/>
            <person name="Leatherwood J."/>
            <person name="Levin H."/>
            <person name="Margalit H."/>
            <person name="Martienssen R."/>
            <person name="Nieduszynski C.A."/>
            <person name="Spatafora J.W."/>
            <person name="Friedman N."/>
            <person name="Dalgaard J.Z."/>
            <person name="Baumann P."/>
            <person name="Niki H."/>
            <person name="Regev A."/>
            <person name="Nusbaum C."/>
        </authorList>
    </citation>
    <scope>NUCLEOTIDE SEQUENCE [LARGE SCALE GENOMIC DNA]</scope>
    <source>
        <strain evidence="10">yFS275 / FY16936</strain>
    </source>
</reference>
<dbReference type="PANTHER" id="PTHR48067">
    <property type="entry name" value="GPI-ANCHOR TRANSAMIDASE"/>
    <property type="match status" value="1"/>
</dbReference>
<dbReference type="InterPro" id="IPR028361">
    <property type="entry name" value="GPI_transamidase"/>
</dbReference>
<dbReference type="Gene3D" id="3.40.50.1460">
    <property type="match status" value="1"/>
</dbReference>